<keyword evidence="3" id="KW-1185">Reference proteome</keyword>
<gene>
    <name evidence="2" type="ORF">SGLAU_32055</name>
</gene>
<accession>A0A089XM97</accession>
<dbReference type="EMBL" id="CP009438">
    <property type="protein sequence ID" value="AIS02345.1"/>
    <property type="molecule type" value="Genomic_DNA"/>
</dbReference>
<feature type="region of interest" description="Disordered" evidence="1">
    <location>
        <begin position="58"/>
        <end position="98"/>
    </location>
</feature>
<evidence type="ECO:0000313" key="3">
    <source>
        <dbReference type="Proteomes" id="UP000029482"/>
    </source>
</evidence>
<proteinExistence type="predicted"/>
<dbReference type="HOGENOM" id="CLU_2332410_0_0_11"/>
<sequence length="98" mass="10846">MLALYHTERPKVQAELAALSRVRRVQTELRDESDVPGAFHYLAPSIDTVVHCAAMDGTRSSSWSARPTVGGGRLSHRTGGTRPVRTPVPRARLTDQRR</sequence>
<protein>
    <submittedName>
        <fullName evidence="2">Uncharacterized protein</fullName>
    </submittedName>
</protein>
<reference evidence="3" key="1">
    <citation type="journal article" date="2015" name="J. Biotechnol.">
        <title>Complete genome sequence of the actinobacterium Streptomyces glaucescens GLA.O (DSM 40922) consisting of a linear chromosome and one linear plasmid.</title>
        <authorList>
            <person name="Ortseifen V."/>
            <person name="Winkler A."/>
            <person name="Albersmeier A."/>
            <person name="Wendler S."/>
            <person name="Puhler A."/>
            <person name="Kalinowski J."/>
            <person name="Ruckert C."/>
        </authorList>
    </citation>
    <scope>NUCLEOTIDE SEQUENCE [LARGE SCALE GENOMIC DNA]</scope>
    <source>
        <strain evidence="3">DSM 40922 / GLA O</strain>
    </source>
</reference>
<dbReference type="KEGG" id="sgu:SGLAU_32055"/>
<name>A0A089XM97_STRGA</name>
<organism evidence="2 3">
    <name type="scientific">Streptomyces glaucescens</name>
    <dbReference type="NCBI Taxonomy" id="1907"/>
    <lineage>
        <taxon>Bacteria</taxon>
        <taxon>Bacillati</taxon>
        <taxon>Actinomycetota</taxon>
        <taxon>Actinomycetes</taxon>
        <taxon>Kitasatosporales</taxon>
        <taxon>Streptomycetaceae</taxon>
        <taxon>Streptomyces</taxon>
    </lineage>
</organism>
<feature type="compositionally biased region" description="Low complexity" evidence="1">
    <location>
        <begin position="77"/>
        <end position="90"/>
    </location>
</feature>
<evidence type="ECO:0000313" key="2">
    <source>
        <dbReference type="EMBL" id="AIS02345.1"/>
    </source>
</evidence>
<dbReference type="AlphaFoldDB" id="A0A089XM97"/>
<evidence type="ECO:0000256" key="1">
    <source>
        <dbReference type="SAM" id="MobiDB-lite"/>
    </source>
</evidence>
<dbReference type="Proteomes" id="UP000029482">
    <property type="component" value="Chromosome"/>
</dbReference>